<dbReference type="InterPro" id="IPR009100">
    <property type="entry name" value="AcylCoA_DH/oxidase_NM_dom_sf"/>
</dbReference>
<dbReference type="Gene3D" id="2.40.110.10">
    <property type="entry name" value="Butyryl-CoA Dehydrogenase, subunit A, domain 2"/>
    <property type="match status" value="1"/>
</dbReference>
<dbReference type="Gene3D" id="1.10.540.10">
    <property type="entry name" value="Acyl-CoA dehydrogenase/oxidase, N-terminal domain"/>
    <property type="match status" value="1"/>
</dbReference>
<dbReference type="InterPro" id="IPR009075">
    <property type="entry name" value="AcylCo_DH/oxidase_C"/>
</dbReference>
<dbReference type="InterPro" id="IPR037069">
    <property type="entry name" value="AcylCoA_DH/ox_N_sf"/>
</dbReference>
<evidence type="ECO:0000256" key="5">
    <source>
        <dbReference type="ARBA" id="ARBA00023002"/>
    </source>
</evidence>
<comment type="cofactor">
    <cofactor evidence="1 6">
        <name>FAD</name>
        <dbReference type="ChEBI" id="CHEBI:57692"/>
    </cofactor>
</comment>
<dbReference type="GO" id="GO:0008470">
    <property type="term" value="F:3-methylbutanoyl-CoA dehydrogenase activity"/>
    <property type="evidence" value="ECO:0007669"/>
    <property type="project" value="TreeGrafter"/>
</dbReference>
<dbReference type="PROSITE" id="PS00073">
    <property type="entry name" value="ACYL_COA_DH_2"/>
    <property type="match status" value="1"/>
</dbReference>
<evidence type="ECO:0000256" key="4">
    <source>
        <dbReference type="ARBA" id="ARBA00022827"/>
    </source>
</evidence>
<dbReference type="Proteomes" id="UP000187822">
    <property type="component" value="Chromosome I"/>
</dbReference>
<dbReference type="Pfam" id="PF02771">
    <property type="entry name" value="Acyl-CoA_dh_N"/>
    <property type="match status" value="1"/>
</dbReference>
<reference evidence="11" key="3">
    <citation type="submission" date="2016-06" db="EMBL/GenBank/DDBJ databases">
        <authorList>
            <person name="Olsen C.W."/>
            <person name="Carey S."/>
            <person name="Hinshaw L."/>
            <person name="Karasin A.I."/>
        </authorList>
    </citation>
    <scope>NUCLEOTIDE SEQUENCE [LARGE SCALE GENOMIC DNA]</scope>
    <source>
        <strain evidence="11">PM4</strain>
    </source>
</reference>
<dbReference type="InterPro" id="IPR036250">
    <property type="entry name" value="AcylCo_DH-like_C"/>
</dbReference>
<dbReference type="FunFam" id="1.20.140.10:FF:000001">
    <property type="entry name" value="Acyl-CoA dehydrogenase"/>
    <property type="match status" value="1"/>
</dbReference>
<evidence type="ECO:0000259" key="8">
    <source>
        <dbReference type="Pfam" id="PF02770"/>
    </source>
</evidence>
<feature type="domain" description="Acyl-CoA oxidase/dehydrogenase middle" evidence="8">
    <location>
        <begin position="126"/>
        <end position="214"/>
    </location>
</feature>
<evidence type="ECO:0000313" key="11">
    <source>
        <dbReference type="EMBL" id="SJK84501.1"/>
    </source>
</evidence>
<dbReference type="InterPro" id="IPR046373">
    <property type="entry name" value="Acyl-CoA_Oxase/DH_mid-dom_sf"/>
</dbReference>
<dbReference type="SUPFAM" id="SSF56645">
    <property type="entry name" value="Acyl-CoA dehydrogenase NM domain-like"/>
    <property type="match status" value="1"/>
</dbReference>
<feature type="domain" description="Acyl-CoA dehydrogenase/oxidase C-terminal" evidence="7">
    <location>
        <begin position="227"/>
        <end position="373"/>
    </location>
</feature>
<dbReference type="GO" id="GO:0050660">
    <property type="term" value="F:flavin adenine dinucleotide binding"/>
    <property type="evidence" value="ECO:0007669"/>
    <property type="project" value="InterPro"/>
</dbReference>
<keyword evidence="4 6" id="KW-0274">FAD</keyword>
<dbReference type="Proteomes" id="UP000195607">
    <property type="component" value="Chromosome I"/>
</dbReference>
<name>A0A1N5TQW5_9ARCH</name>
<dbReference type="InterPro" id="IPR006091">
    <property type="entry name" value="Acyl-CoA_Oxase/DH_mid-dom"/>
</dbReference>
<evidence type="ECO:0000256" key="6">
    <source>
        <dbReference type="RuleBase" id="RU362125"/>
    </source>
</evidence>
<sequence>MINPFMVEEEIYEELRNNVREFVQREVEPVAKKMDLEDYFPEKVFRNMGKMGYLGITVGEEFGGANLGYMGQAIIEEELGYSSPSLALSYGAHSNLTLDNLYRNGNNEQKETYVPKLVSGEWIGSLGLTEPLSGSDAMNMKTTAQKEGDSYIINGSKTYITNAPYADLFLTYCRTGKEHSAFIILSTDEGFSRGKKFDKMGMRGSPTGEIYFQDLKVTGSRLIGKENHGRHIILSGLNSERAILSFIFVGLARRSLEEAIKYSVERKQFGESLYKFEMIQDKLATMYTRYRAAKLLAYETLEHLDKNKMDVKNAAASILYSAQVSEYISRECIQIFGGAGYIHDTGIDRLMRDAILGQIGAGTTEIRKKLISGALIKEFREGRKID</sequence>
<dbReference type="EMBL" id="LT719092">
    <property type="protein sequence ID" value="SJK84501.1"/>
    <property type="molecule type" value="Genomic_DNA"/>
</dbReference>
<dbReference type="KEGG" id="cdiv:CPM_0632"/>
<evidence type="ECO:0000313" key="13">
    <source>
        <dbReference type="Proteomes" id="UP000195607"/>
    </source>
</evidence>
<dbReference type="STRING" id="1673428.CPM_0632"/>
<dbReference type="AlphaFoldDB" id="A0A1N5TQW5"/>
<dbReference type="FunFam" id="1.10.540.10:FF:000002">
    <property type="entry name" value="Acyl-CoA dehydrogenase FadE19"/>
    <property type="match status" value="1"/>
</dbReference>
<evidence type="ECO:0000256" key="3">
    <source>
        <dbReference type="ARBA" id="ARBA00022630"/>
    </source>
</evidence>
<comment type="similarity">
    <text evidence="2 6">Belongs to the acyl-CoA dehydrogenase family.</text>
</comment>
<evidence type="ECO:0000259" key="9">
    <source>
        <dbReference type="Pfam" id="PF02771"/>
    </source>
</evidence>
<dbReference type="Pfam" id="PF00441">
    <property type="entry name" value="Acyl-CoA_dh_1"/>
    <property type="match status" value="1"/>
</dbReference>
<feature type="domain" description="Acyl-CoA dehydrogenase/oxidase N-terminal" evidence="9">
    <location>
        <begin position="12"/>
        <end position="121"/>
    </location>
</feature>
<evidence type="ECO:0000256" key="2">
    <source>
        <dbReference type="ARBA" id="ARBA00009347"/>
    </source>
</evidence>
<proteinExistence type="inferred from homology"/>
<dbReference type="EMBL" id="LT671858">
    <property type="protein sequence ID" value="SIM50637.1"/>
    <property type="molecule type" value="Genomic_DNA"/>
</dbReference>
<keyword evidence="12" id="KW-1185">Reference proteome</keyword>
<dbReference type="Gene3D" id="1.20.140.10">
    <property type="entry name" value="Butyryl-CoA Dehydrogenase, subunit A, domain 3"/>
    <property type="match status" value="1"/>
</dbReference>
<dbReference type="InterPro" id="IPR006089">
    <property type="entry name" value="Acyl-CoA_DH_CS"/>
</dbReference>
<organism evidence="10 13">
    <name type="scientific">Cuniculiplasma divulgatum</name>
    <dbReference type="NCBI Taxonomy" id="1673428"/>
    <lineage>
        <taxon>Archaea</taxon>
        <taxon>Methanobacteriati</taxon>
        <taxon>Thermoplasmatota</taxon>
        <taxon>Thermoplasmata</taxon>
        <taxon>Thermoplasmatales</taxon>
        <taxon>Cuniculiplasmataceae</taxon>
        <taxon>Cuniculiplasma</taxon>
    </lineage>
</organism>
<evidence type="ECO:0000313" key="12">
    <source>
        <dbReference type="Proteomes" id="UP000187822"/>
    </source>
</evidence>
<dbReference type="InterPro" id="IPR013786">
    <property type="entry name" value="AcylCoA_DH/ox_N"/>
</dbReference>
<protein>
    <submittedName>
        <fullName evidence="10">Isovaleryl-CoA dehydrogenase</fullName>
    </submittedName>
</protein>
<dbReference type="Pfam" id="PF02770">
    <property type="entry name" value="Acyl-CoA_dh_M"/>
    <property type="match status" value="1"/>
</dbReference>
<evidence type="ECO:0000256" key="1">
    <source>
        <dbReference type="ARBA" id="ARBA00001974"/>
    </source>
</evidence>
<keyword evidence="3 6" id="KW-0285">Flavoprotein</keyword>
<dbReference type="GO" id="GO:0006552">
    <property type="term" value="P:L-leucine catabolic process"/>
    <property type="evidence" value="ECO:0007669"/>
    <property type="project" value="TreeGrafter"/>
</dbReference>
<evidence type="ECO:0000259" key="7">
    <source>
        <dbReference type="Pfam" id="PF00441"/>
    </source>
</evidence>
<dbReference type="SUPFAM" id="SSF47203">
    <property type="entry name" value="Acyl-CoA dehydrogenase C-terminal domain-like"/>
    <property type="match status" value="1"/>
</dbReference>
<dbReference type="OrthoDB" id="275197at2157"/>
<reference evidence="10 13" key="1">
    <citation type="submission" date="2016-04" db="EMBL/GenBank/DDBJ databases">
        <authorList>
            <person name="Evans L.H."/>
            <person name="Alamgir A."/>
            <person name="Owens N."/>
            <person name="Weber N.D."/>
            <person name="Virtaneva K."/>
            <person name="Barbian K."/>
            <person name="Babar A."/>
            <person name="Rosenke K."/>
        </authorList>
    </citation>
    <scope>NUCLEOTIDE SEQUENCE [LARGE SCALE GENOMIC DNA]</scope>
    <source>
        <strain evidence="10">S5</strain>
        <strain evidence="13">S5(T) (JCM 30642 \VKM B-2941)</strain>
    </source>
</reference>
<dbReference type="PANTHER" id="PTHR43884">
    <property type="entry name" value="ACYL-COA DEHYDROGENASE"/>
    <property type="match status" value="1"/>
</dbReference>
<accession>A0A1N5TQW5</accession>
<dbReference type="PANTHER" id="PTHR43884:SF12">
    <property type="entry name" value="ISOVALERYL-COA DEHYDROGENASE, MITOCHONDRIAL-RELATED"/>
    <property type="match status" value="1"/>
</dbReference>
<keyword evidence="5 6" id="KW-0560">Oxidoreductase</keyword>
<gene>
    <name evidence="11" type="ORF">CPM_0632</name>
    <name evidence="10" type="ORF">CSP5_0654</name>
</gene>
<reference evidence="12" key="2">
    <citation type="submission" date="2016-06" db="EMBL/GenBank/DDBJ databases">
        <authorList>
            <person name="Toshchakov V.S."/>
        </authorList>
    </citation>
    <scope>NUCLEOTIDE SEQUENCE [LARGE SCALE GENOMIC DNA]</scope>
    <source>
        <strain>PM4 (JCM 30641</strain>
        <strain evidence="12">\VKM B-2940)</strain>
    </source>
</reference>
<evidence type="ECO:0000313" key="10">
    <source>
        <dbReference type="EMBL" id="SIM50637.1"/>
    </source>
</evidence>